<reference evidence="2 3" key="2">
    <citation type="submission" date="2020-01" db="EMBL/GenBank/DDBJ databases">
        <title>Clostridiaceae sp. nov. isolated from the gut of human by culturomics.</title>
        <authorList>
            <person name="Chang Y."/>
        </authorList>
    </citation>
    <scope>NUCLEOTIDE SEQUENCE [LARGE SCALE GENOMIC DNA]</scope>
    <source>
        <strain evidence="2 3">DONG20-135</strain>
    </source>
</reference>
<keyword evidence="1" id="KW-0812">Transmembrane</keyword>
<keyword evidence="1" id="KW-1133">Transmembrane helix</keyword>
<dbReference type="EMBL" id="WUUQ01000002">
    <property type="protein sequence ID" value="MXQ73370.1"/>
    <property type="molecule type" value="Genomic_DNA"/>
</dbReference>
<reference evidence="2 3" key="1">
    <citation type="submission" date="2019-12" db="EMBL/GenBank/DDBJ databases">
        <authorList>
            <person name="Yang R."/>
        </authorList>
    </citation>
    <scope>NUCLEOTIDE SEQUENCE [LARGE SCALE GENOMIC DNA]</scope>
    <source>
        <strain evidence="2 3">DONG20-135</strain>
    </source>
</reference>
<name>A0A6N8U6A7_9FIRM</name>
<dbReference type="AlphaFoldDB" id="A0A6N8U6A7"/>
<proteinExistence type="predicted"/>
<dbReference type="RefSeq" id="WP_160624828.1">
    <property type="nucleotide sequence ID" value="NZ_WUUQ01000002.1"/>
</dbReference>
<organism evidence="2 3">
    <name type="scientific">Copranaerobaculum intestinale</name>
    <dbReference type="NCBI Taxonomy" id="2692629"/>
    <lineage>
        <taxon>Bacteria</taxon>
        <taxon>Bacillati</taxon>
        <taxon>Bacillota</taxon>
        <taxon>Erysipelotrichia</taxon>
        <taxon>Erysipelotrichales</taxon>
        <taxon>Erysipelotrichaceae</taxon>
        <taxon>Copranaerobaculum</taxon>
    </lineage>
</organism>
<keyword evidence="1" id="KW-0472">Membrane</keyword>
<sequence>MLGILILYLFLAVITIFHTTIENYLLPLLKEADAESIFHYAADSFYQKRIRRSLYVFITLVIWPFMKYDWRFLILVFSLSFYLYKHPYWNQKHQKKQQVRQLQFQFPIWLRQLQILIQTNTVHQALIASTQTAPSLIRDDLSHLIEATSNDAISIQPYLSFLNQYHLAEVERAMKLLYRYQSVGKADAYQQLQRMIETTAKWIRAERKERFDTKLLFYQWWGMLPLLGVTVMFMAVMFQIILDLFGKGVMG</sequence>
<dbReference type="Proteomes" id="UP000434036">
    <property type="component" value="Unassembled WGS sequence"/>
</dbReference>
<keyword evidence="3" id="KW-1185">Reference proteome</keyword>
<evidence type="ECO:0000313" key="2">
    <source>
        <dbReference type="EMBL" id="MXQ73370.1"/>
    </source>
</evidence>
<feature type="transmembrane region" description="Helical" evidence="1">
    <location>
        <begin position="6"/>
        <end position="29"/>
    </location>
</feature>
<comment type="caution">
    <text evidence="2">The sequence shown here is derived from an EMBL/GenBank/DDBJ whole genome shotgun (WGS) entry which is preliminary data.</text>
</comment>
<feature type="transmembrane region" description="Helical" evidence="1">
    <location>
        <begin position="72"/>
        <end position="89"/>
    </location>
</feature>
<gene>
    <name evidence="2" type="ORF">GSF08_05435</name>
</gene>
<feature type="transmembrane region" description="Helical" evidence="1">
    <location>
        <begin position="217"/>
        <end position="242"/>
    </location>
</feature>
<evidence type="ECO:0000313" key="3">
    <source>
        <dbReference type="Proteomes" id="UP000434036"/>
    </source>
</evidence>
<protein>
    <recommendedName>
        <fullName evidence="4">Type II secretion system protein GspF domain-containing protein</fullName>
    </recommendedName>
</protein>
<evidence type="ECO:0000256" key="1">
    <source>
        <dbReference type="SAM" id="Phobius"/>
    </source>
</evidence>
<evidence type="ECO:0008006" key="4">
    <source>
        <dbReference type="Google" id="ProtNLM"/>
    </source>
</evidence>
<accession>A0A6N8U6A7</accession>